<dbReference type="EMBL" id="PNEN01000564">
    <property type="protein sequence ID" value="PPJ54419.1"/>
    <property type="molecule type" value="Genomic_DNA"/>
</dbReference>
<dbReference type="OrthoDB" id="3632729at2759"/>
<accession>A0A2S6C3W1</accession>
<comment type="caution">
    <text evidence="1">The sequence shown here is derived from an EMBL/GenBank/DDBJ whole genome shotgun (WGS) entry which is preliminary data.</text>
</comment>
<gene>
    <name evidence="1" type="ORF">CBER1_07379</name>
</gene>
<proteinExistence type="predicted"/>
<protein>
    <recommendedName>
        <fullName evidence="3">Transcription factor domain-containing protein</fullName>
    </recommendedName>
</protein>
<evidence type="ECO:0000313" key="1">
    <source>
        <dbReference type="EMBL" id="PPJ54419.1"/>
    </source>
</evidence>
<sequence>MGLDTIEQTFPEMVNLSPTGRNNASTKLAIRDATIAQSERPRSKAPRYVSINLRPVQQMQMLSDFLGTNFPSTKARAGLANRGSYLAILPDLDVESTPVLNAAINALCWAHIGAKTGDQRLVQRSQASYGQVLSMLITTVHKNSRLSSVEPRAVITSMMLLCLYDGSIPMPYDGENGWRAHYWACQNLLGAYGPSCIRLHDPFDKMLFNSLRMPCFFLGVARRKAIAFGQPEWQQLAQDINPATDTFTSYYSAAMRIPSILERVDRVLAAPLMPIALKGLCQDIYDLRQDVTQWFTSLVNSSKDPSGEIPELVEFTESTPMLNNEEHLYMQRSKVFNKFLRFGLPMKIVQNHTLAALAYIVLDCSLLRLLNFKAMTAVCIRPGTIKDVEKRAFMQAMSLCRSLYHYTSFDGLAYVDFSEFLNDVALNFFQEVGATKETDWCRGVRAAMTLRRSRIETNIQRRTLCRMGDAGPGFAMACRYKTYDLQS</sequence>
<name>A0A2S6C3W1_9PEZI</name>
<organism evidence="1 2">
    <name type="scientific">Cercospora berteroae</name>
    <dbReference type="NCBI Taxonomy" id="357750"/>
    <lineage>
        <taxon>Eukaryota</taxon>
        <taxon>Fungi</taxon>
        <taxon>Dikarya</taxon>
        <taxon>Ascomycota</taxon>
        <taxon>Pezizomycotina</taxon>
        <taxon>Dothideomycetes</taxon>
        <taxon>Dothideomycetidae</taxon>
        <taxon>Mycosphaerellales</taxon>
        <taxon>Mycosphaerellaceae</taxon>
        <taxon>Cercospora</taxon>
    </lineage>
</organism>
<dbReference type="InterPro" id="IPR021858">
    <property type="entry name" value="Fun_TF"/>
</dbReference>
<dbReference type="Pfam" id="PF11951">
    <property type="entry name" value="Fungal_trans_2"/>
    <property type="match status" value="1"/>
</dbReference>
<keyword evidence="2" id="KW-1185">Reference proteome</keyword>
<reference evidence="2" key="1">
    <citation type="journal article" date="2017" name="bioRxiv">
        <title>Conservation of a gene cluster reveals novel cercosporin biosynthetic mechanisms and extends production to the genus Colletotrichum.</title>
        <authorList>
            <person name="de Jonge R."/>
            <person name="Ebert M.K."/>
            <person name="Huitt-Roehl C.R."/>
            <person name="Pal P."/>
            <person name="Suttle J.C."/>
            <person name="Spanner R.E."/>
            <person name="Neubauer J.D."/>
            <person name="Jurick W.M.II."/>
            <person name="Stott K.A."/>
            <person name="Secor G.A."/>
            <person name="Thomma B.P.H.J."/>
            <person name="Van de Peer Y."/>
            <person name="Townsend C.A."/>
            <person name="Bolton M.D."/>
        </authorList>
    </citation>
    <scope>NUCLEOTIDE SEQUENCE [LARGE SCALE GENOMIC DNA]</scope>
    <source>
        <strain evidence="2">CBS538.71</strain>
    </source>
</reference>
<dbReference type="InterPro" id="IPR053178">
    <property type="entry name" value="Osmoadaptation_assoc"/>
</dbReference>
<dbReference type="AlphaFoldDB" id="A0A2S6C3W1"/>
<dbReference type="Proteomes" id="UP000237631">
    <property type="component" value="Unassembled WGS sequence"/>
</dbReference>
<evidence type="ECO:0000313" key="2">
    <source>
        <dbReference type="Proteomes" id="UP000237631"/>
    </source>
</evidence>
<evidence type="ECO:0008006" key="3">
    <source>
        <dbReference type="Google" id="ProtNLM"/>
    </source>
</evidence>
<dbReference type="PANTHER" id="PTHR38111">
    <property type="entry name" value="ZN(2)-C6 FUNGAL-TYPE DOMAIN-CONTAINING PROTEIN-RELATED"/>
    <property type="match status" value="1"/>
</dbReference>